<accession>A0A2T6BV51</accession>
<organism evidence="2 3">
    <name type="scientific">Melghirimyces profundicolus</name>
    <dbReference type="NCBI Taxonomy" id="1242148"/>
    <lineage>
        <taxon>Bacteria</taxon>
        <taxon>Bacillati</taxon>
        <taxon>Bacillota</taxon>
        <taxon>Bacilli</taxon>
        <taxon>Bacillales</taxon>
        <taxon>Thermoactinomycetaceae</taxon>
        <taxon>Melghirimyces</taxon>
    </lineage>
</organism>
<dbReference type="AlphaFoldDB" id="A0A2T6BV51"/>
<proteinExistence type="predicted"/>
<reference evidence="2 3" key="1">
    <citation type="submission" date="2018-04" db="EMBL/GenBank/DDBJ databases">
        <title>Genomic Encyclopedia of Archaeal and Bacterial Type Strains, Phase II (KMG-II): from individual species to whole genera.</title>
        <authorList>
            <person name="Goeker M."/>
        </authorList>
    </citation>
    <scope>NUCLEOTIDE SEQUENCE [LARGE SCALE GENOMIC DNA]</scope>
    <source>
        <strain evidence="2 3">DSM 45787</strain>
    </source>
</reference>
<dbReference type="EMBL" id="QBKR01000010">
    <property type="protein sequence ID" value="PTX59944.1"/>
    <property type="molecule type" value="Genomic_DNA"/>
</dbReference>
<feature type="compositionally biased region" description="Low complexity" evidence="1">
    <location>
        <begin position="9"/>
        <end position="24"/>
    </location>
</feature>
<evidence type="ECO:0000256" key="1">
    <source>
        <dbReference type="SAM" id="MobiDB-lite"/>
    </source>
</evidence>
<evidence type="ECO:0000313" key="3">
    <source>
        <dbReference type="Proteomes" id="UP000244240"/>
    </source>
</evidence>
<feature type="region of interest" description="Disordered" evidence="1">
    <location>
        <begin position="1"/>
        <end position="28"/>
    </location>
</feature>
<keyword evidence="3" id="KW-1185">Reference proteome</keyword>
<dbReference type="RefSeq" id="WP_108023243.1">
    <property type="nucleotide sequence ID" value="NZ_QBKR01000010.1"/>
</dbReference>
<dbReference type="Proteomes" id="UP000244240">
    <property type="component" value="Unassembled WGS sequence"/>
</dbReference>
<evidence type="ECO:0000313" key="2">
    <source>
        <dbReference type="EMBL" id="PTX59944.1"/>
    </source>
</evidence>
<gene>
    <name evidence="2" type="ORF">C8P63_11089</name>
</gene>
<sequence>MSQNDEWKPTPGSQPAPGAQGPPTYSYAPPLYDFQGAFSDPYAGFDHNPALVSDMEDGYGYGHDDGYDYGGYGEDAQTNIFFPFFGFPFFPFFPFGSPFFGPFRPFW</sequence>
<protein>
    <submittedName>
        <fullName evidence="2">Uncharacterized protein</fullName>
    </submittedName>
</protein>
<name>A0A2T6BV51_9BACL</name>
<comment type="caution">
    <text evidence="2">The sequence shown here is derived from an EMBL/GenBank/DDBJ whole genome shotgun (WGS) entry which is preliminary data.</text>
</comment>